<proteinExistence type="predicted"/>
<evidence type="ECO:0000256" key="1">
    <source>
        <dbReference type="SAM" id="Phobius"/>
    </source>
</evidence>
<dbReference type="EMBL" id="CAHIKZ030002118">
    <property type="protein sequence ID" value="CAE1281528.1"/>
    <property type="molecule type" value="Genomic_DNA"/>
</dbReference>
<keyword evidence="1" id="KW-0472">Membrane</keyword>
<feature type="transmembrane region" description="Helical" evidence="1">
    <location>
        <begin position="116"/>
        <end position="141"/>
    </location>
</feature>
<gene>
    <name evidence="2" type="ORF">SPHA_42936</name>
</gene>
<dbReference type="AlphaFoldDB" id="A0A812CVY0"/>
<reference evidence="2" key="1">
    <citation type="submission" date="2021-01" db="EMBL/GenBank/DDBJ databases">
        <authorList>
            <person name="Li R."/>
            <person name="Bekaert M."/>
        </authorList>
    </citation>
    <scope>NUCLEOTIDE SEQUENCE</scope>
    <source>
        <strain evidence="2">Farmed</strain>
    </source>
</reference>
<organism evidence="2 3">
    <name type="scientific">Acanthosepion pharaonis</name>
    <name type="common">Pharaoh cuttlefish</name>
    <name type="synonym">Sepia pharaonis</name>
    <dbReference type="NCBI Taxonomy" id="158019"/>
    <lineage>
        <taxon>Eukaryota</taxon>
        <taxon>Metazoa</taxon>
        <taxon>Spiralia</taxon>
        <taxon>Lophotrochozoa</taxon>
        <taxon>Mollusca</taxon>
        <taxon>Cephalopoda</taxon>
        <taxon>Coleoidea</taxon>
        <taxon>Decapodiformes</taxon>
        <taxon>Sepiida</taxon>
        <taxon>Sepiina</taxon>
        <taxon>Sepiidae</taxon>
        <taxon>Acanthosepion</taxon>
    </lineage>
</organism>
<comment type="caution">
    <text evidence="2">The sequence shown here is derived from an EMBL/GenBank/DDBJ whole genome shotgun (WGS) entry which is preliminary data.</text>
</comment>
<protein>
    <submittedName>
        <fullName evidence="2">Uncharacterized protein</fullName>
    </submittedName>
</protein>
<keyword evidence="1" id="KW-0812">Transmembrane</keyword>
<feature type="transmembrane region" description="Helical" evidence="1">
    <location>
        <begin position="68"/>
        <end position="95"/>
    </location>
</feature>
<accession>A0A812CVY0</accession>
<keyword evidence="3" id="KW-1185">Reference proteome</keyword>
<keyword evidence="1" id="KW-1133">Transmembrane helix</keyword>
<sequence length="206" mass="24490">MFISGHFNFPVSQSNIHLPILKCILRVDSRCSHTIVSKKVCQIGKKQSTDTITISSGMWLCRLFFPSYFFFIFLFFIAIFHFLFFLFPFLHIFFYKNSFFDSTSSLKFLTFYIFNFFHKNLLFFFIICNFFFSLFFCFSTTKSIDLSFNLSSSTSLQFVTFFFFSFLQHHLIFLSSLNFSLLYCIHSFFPSQSLCFGLLNKIAIFF</sequence>
<evidence type="ECO:0000313" key="2">
    <source>
        <dbReference type="EMBL" id="CAE1281528.1"/>
    </source>
</evidence>
<feature type="transmembrane region" description="Helical" evidence="1">
    <location>
        <begin position="161"/>
        <end position="184"/>
    </location>
</feature>
<dbReference type="Proteomes" id="UP000597762">
    <property type="component" value="Unassembled WGS sequence"/>
</dbReference>
<name>A0A812CVY0_ACAPH</name>
<evidence type="ECO:0000313" key="3">
    <source>
        <dbReference type="Proteomes" id="UP000597762"/>
    </source>
</evidence>